<dbReference type="PANTHER" id="PTHR20859">
    <property type="entry name" value="INTERFERON/INTERLEUKIN RECEPTOR"/>
    <property type="match status" value="1"/>
</dbReference>
<evidence type="ECO:0000313" key="3">
    <source>
        <dbReference type="Ensembl" id="ENSMCSP00000002390.1"/>
    </source>
</evidence>
<proteinExistence type="predicted"/>
<accession>A0A8C5T7G2</accession>
<reference evidence="3" key="1">
    <citation type="submission" date="2025-08" db="UniProtKB">
        <authorList>
            <consortium name="Ensembl"/>
        </authorList>
    </citation>
    <scope>IDENTIFICATION</scope>
</reference>
<sequence length="205" mass="23578">EEREWVSLLSLCFFPATLGPPRVNSVSVSPDSLLVRVSPPFTPEPGDILQYHVSYWENTTSPTEKLNESKTLFQIGNLKESTLYCFSIQCPFQPNHSIIMNLSHVFKYFPSFPEATRAGYIIPLFFLGLLVVNLVAFGLLFLWKHHQKIKYWSQPPLQIPSHFKERSLREASTEADVEKNKKKDKQVISQNWGFSDCDVTSFLFC</sequence>
<dbReference type="Proteomes" id="UP000694560">
    <property type="component" value="Unplaced"/>
</dbReference>
<dbReference type="SMART" id="SM00060">
    <property type="entry name" value="FN3"/>
    <property type="match status" value="1"/>
</dbReference>
<dbReference type="Gene3D" id="2.60.40.10">
    <property type="entry name" value="Immunoglobulins"/>
    <property type="match status" value="1"/>
</dbReference>
<dbReference type="Pfam" id="PF09294">
    <property type="entry name" value="Interfer-bind"/>
    <property type="match status" value="1"/>
</dbReference>
<dbReference type="GO" id="GO:0005886">
    <property type="term" value="C:plasma membrane"/>
    <property type="evidence" value="ECO:0007669"/>
    <property type="project" value="TreeGrafter"/>
</dbReference>
<dbReference type="PANTHER" id="PTHR20859:SF46">
    <property type="entry name" value="INTERFERON GAMMA RECEPTOR 2"/>
    <property type="match status" value="1"/>
</dbReference>
<dbReference type="OrthoDB" id="9932619at2759"/>
<dbReference type="SUPFAM" id="SSF49265">
    <property type="entry name" value="Fibronectin type III"/>
    <property type="match status" value="1"/>
</dbReference>
<dbReference type="InterPro" id="IPR036116">
    <property type="entry name" value="FN3_sf"/>
</dbReference>
<dbReference type="CDD" id="cd00063">
    <property type="entry name" value="FN3"/>
    <property type="match status" value="1"/>
</dbReference>
<reference evidence="3" key="2">
    <citation type="submission" date="2025-09" db="UniProtKB">
        <authorList>
            <consortium name="Ensembl"/>
        </authorList>
    </citation>
    <scope>IDENTIFICATION</scope>
</reference>
<feature type="domain" description="Fibronectin type-III" evidence="2">
    <location>
        <begin position="17"/>
        <end position="112"/>
    </location>
</feature>
<evidence type="ECO:0000313" key="4">
    <source>
        <dbReference type="Proteomes" id="UP000694560"/>
    </source>
</evidence>
<evidence type="ECO:0000256" key="1">
    <source>
        <dbReference type="SAM" id="Phobius"/>
    </source>
</evidence>
<keyword evidence="1" id="KW-0812">Transmembrane</keyword>
<dbReference type="AlphaFoldDB" id="A0A8C5T7G2"/>
<keyword evidence="1" id="KW-0472">Membrane</keyword>
<evidence type="ECO:0000259" key="2">
    <source>
        <dbReference type="PROSITE" id="PS50853"/>
    </source>
</evidence>
<dbReference type="InterPro" id="IPR003961">
    <property type="entry name" value="FN3_dom"/>
</dbReference>
<organism evidence="3 4">
    <name type="scientific">Malurus cyaneus samueli</name>
    <dbReference type="NCBI Taxonomy" id="2593467"/>
    <lineage>
        <taxon>Eukaryota</taxon>
        <taxon>Metazoa</taxon>
        <taxon>Chordata</taxon>
        <taxon>Craniata</taxon>
        <taxon>Vertebrata</taxon>
        <taxon>Euteleostomi</taxon>
        <taxon>Archelosauria</taxon>
        <taxon>Archosauria</taxon>
        <taxon>Dinosauria</taxon>
        <taxon>Saurischia</taxon>
        <taxon>Theropoda</taxon>
        <taxon>Coelurosauria</taxon>
        <taxon>Aves</taxon>
        <taxon>Neognathae</taxon>
        <taxon>Neoaves</taxon>
        <taxon>Telluraves</taxon>
        <taxon>Australaves</taxon>
        <taxon>Passeriformes</taxon>
        <taxon>Meliphagoidea</taxon>
        <taxon>Maluridae</taxon>
        <taxon>Malurus</taxon>
    </lineage>
</organism>
<dbReference type="Ensembl" id="ENSMCST00000002445.1">
    <property type="protein sequence ID" value="ENSMCSP00000002390.1"/>
    <property type="gene ID" value="ENSMCSG00000001782.1"/>
</dbReference>
<dbReference type="PROSITE" id="PS50853">
    <property type="entry name" value="FN3"/>
    <property type="match status" value="1"/>
</dbReference>
<keyword evidence="4" id="KW-1185">Reference proteome</keyword>
<keyword evidence="1" id="KW-1133">Transmembrane helix</keyword>
<dbReference type="GO" id="GO:0004896">
    <property type="term" value="F:cytokine receptor activity"/>
    <property type="evidence" value="ECO:0007669"/>
    <property type="project" value="TreeGrafter"/>
</dbReference>
<dbReference type="InterPro" id="IPR050650">
    <property type="entry name" value="Type-II_Cytokine-TF_Rcpt"/>
</dbReference>
<dbReference type="InterPro" id="IPR015373">
    <property type="entry name" value="Interferon/interleukin_rcp_dom"/>
</dbReference>
<protein>
    <recommendedName>
        <fullName evidence="2">Fibronectin type-III domain-containing protein</fullName>
    </recommendedName>
</protein>
<feature type="transmembrane region" description="Helical" evidence="1">
    <location>
        <begin position="120"/>
        <end position="143"/>
    </location>
</feature>
<dbReference type="InterPro" id="IPR013783">
    <property type="entry name" value="Ig-like_fold"/>
</dbReference>
<name>A0A8C5T7G2_9PASS</name>